<reference evidence="2 3" key="1">
    <citation type="submission" date="2017-09" db="EMBL/GenBank/DDBJ databases">
        <title>Genome sequencing of Besnoitia besnoiti strain Bb-Ger1.</title>
        <authorList>
            <person name="Schares G."/>
            <person name="Venepally P."/>
            <person name="Lorenzi H.A."/>
        </authorList>
    </citation>
    <scope>NUCLEOTIDE SEQUENCE [LARGE SCALE GENOMIC DNA]</scope>
    <source>
        <strain evidence="2 3">Bb-Ger1</strain>
    </source>
</reference>
<dbReference type="InterPro" id="IPR007226">
    <property type="entry name" value="SRS_dom"/>
</dbReference>
<evidence type="ECO:0000259" key="1">
    <source>
        <dbReference type="Pfam" id="PF04092"/>
    </source>
</evidence>
<organism evidence="2 3">
    <name type="scientific">Besnoitia besnoiti</name>
    <name type="common">Apicomplexan protozoan</name>
    <dbReference type="NCBI Taxonomy" id="94643"/>
    <lineage>
        <taxon>Eukaryota</taxon>
        <taxon>Sar</taxon>
        <taxon>Alveolata</taxon>
        <taxon>Apicomplexa</taxon>
        <taxon>Conoidasida</taxon>
        <taxon>Coccidia</taxon>
        <taxon>Eucoccidiorida</taxon>
        <taxon>Eimeriorina</taxon>
        <taxon>Sarcocystidae</taxon>
        <taxon>Besnoitia</taxon>
    </lineage>
</organism>
<name>A0A2A9M944_BESBE</name>
<dbReference type="InterPro" id="IPR036755">
    <property type="entry name" value="SRS_dom_sf"/>
</dbReference>
<dbReference type="Pfam" id="PF04092">
    <property type="entry name" value="SAG"/>
    <property type="match status" value="1"/>
</dbReference>
<comment type="caution">
    <text evidence="2">The sequence shown here is derived from an EMBL/GenBank/DDBJ whole genome shotgun (WGS) entry which is preliminary data.</text>
</comment>
<dbReference type="GeneID" id="40312857"/>
<dbReference type="KEGG" id="bbes:BESB_079300"/>
<dbReference type="GO" id="GO:0016020">
    <property type="term" value="C:membrane"/>
    <property type="evidence" value="ECO:0007669"/>
    <property type="project" value="InterPro"/>
</dbReference>
<keyword evidence="3" id="KW-1185">Reference proteome</keyword>
<sequence length="151" mass="15986">MKCGISPCLFQLRTTCTSTKKNLELDITAETSKLTFKCDTDIPFFSPTKASQTAYDESCTGLVELPAKLPSAKVEIVASAYTFRVEELPSTPPTVCYKCSATSGKPENAQDGAWCAVRIKVDGSVSGAGGTPPSRLAVPGFLLVLGIAFLL</sequence>
<evidence type="ECO:0000313" key="2">
    <source>
        <dbReference type="EMBL" id="PFH33714.1"/>
    </source>
</evidence>
<dbReference type="AlphaFoldDB" id="A0A2A9M944"/>
<evidence type="ECO:0000313" key="3">
    <source>
        <dbReference type="Proteomes" id="UP000224006"/>
    </source>
</evidence>
<proteinExistence type="predicted"/>
<protein>
    <submittedName>
        <fullName evidence="2">SAG-related sequence SRS52C</fullName>
    </submittedName>
</protein>
<dbReference type="Proteomes" id="UP000224006">
    <property type="component" value="Chromosome VII"/>
</dbReference>
<dbReference type="EMBL" id="NWUJ01000008">
    <property type="protein sequence ID" value="PFH33714.1"/>
    <property type="molecule type" value="Genomic_DNA"/>
</dbReference>
<feature type="domain" description="SRS" evidence="1">
    <location>
        <begin position="14"/>
        <end position="121"/>
    </location>
</feature>
<dbReference type="VEuPathDB" id="ToxoDB:BESB_079300"/>
<accession>A0A2A9M944</accession>
<gene>
    <name evidence="2" type="ORF">BESB_079300</name>
</gene>
<dbReference type="Gene3D" id="2.60.40.1320">
    <property type="entry name" value="SRS domain"/>
    <property type="match status" value="1"/>
</dbReference>
<dbReference type="RefSeq" id="XP_029217723.1">
    <property type="nucleotide sequence ID" value="XM_029366292.1"/>
</dbReference>